<comment type="caution">
    <text evidence="4">The sequence shown here is derived from an EMBL/GenBank/DDBJ whole genome shotgun (WGS) entry which is preliminary data.</text>
</comment>
<dbReference type="EMBL" id="JAOTPO010000012">
    <property type="protein sequence ID" value="MDE5415009.1"/>
    <property type="molecule type" value="Genomic_DNA"/>
</dbReference>
<dbReference type="Pfam" id="PF00266">
    <property type="entry name" value="Aminotran_5"/>
    <property type="match status" value="1"/>
</dbReference>
<evidence type="ECO:0000256" key="1">
    <source>
        <dbReference type="ARBA" id="ARBA00001933"/>
    </source>
</evidence>
<dbReference type="InterPro" id="IPR015422">
    <property type="entry name" value="PyrdxlP-dep_Trfase_small"/>
</dbReference>
<keyword evidence="2" id="KW-0663">Pyridoxal phosphate</keyword>
<dbReference type="SUPFAM" id="SSF53383">
    <property type="entry name" value="PLP-dependent transferases"/>
    <property type="match status" value="1"/>
</dbReference>
<dbReference type="PANTHER" id="PTHR11601:SF36">
    <property type="entry name" value="CYSTEINE DESULFURASE NIFS-RELATED"/>
    <property type="match status" value="1"/>
</dbReference>
<feature type="domain" description="Aminotransferase class V" evidence="3">
    <location>
        <begin position="2"/>
        <end position="359"/>
    </location>
</feature>
<dbReference type="Proteomes" id="UP001148125">
    <property type="component" value="Unassembled WGS sequence"/>
</dbReference>
<evidence type="ECO:0000256" key="2">
    <source>
        <dbReference type="ARBA" id="ARBA00022898"/>
    </source>
</evidence>
<dbReference type="PANTHER" id="PTHR11601">
    <property type="entry name" value="CYSTEINE DESULFURYLASE FAMILY MEMBER"/>
    <property type="match status" value="1"/>
</dbReference>
<gene>
    <name evidence="4" type="ORF">N7Z68_16730</name>
</gene>
<dbReference type="Gene3D" id="1.10.260.50">
    <property type="match status" value="1"/>
</dbReference>
<dbReference type="InterPro" id="IPR000192">
    <property type="entry name" value="Aminotrans_V_dom"/>
</dbReference>
<dbReference type="InterPro" id="IPR015421">
    <property type="entry name" value="PyrdxlP-dep_Trfase_major"/>
</dbReference>
<dbReference type="Gene3D" id="3.40.640.10">
    <property type="entry name" value="Type I PLP-dependent aspartate aminotransferase-like (Major domain)"/>
    <property type="match status" value="1"/>
</dbReference>
<proteinExistence type="predicted"/>
<protein>
    <submittedName>
        <fullName evidence="4">IscS subfamily cysteine desulfurase</fullName>
    </submittedName>
</protein>
<dbReference type="Gene3D" id="3.90.1150.10">
    <property type="entry name" value="Aspartate Aminotransferase, domain 1"/>
    <property type="match status" value="1"/>
</dbReference>
<reference evidence="4" key="1">
    <citation type="submission" date="2024-05" db="EMBL/GenBank/DDBJ databases">
        <title>Alkalihalobacillus sp. strain MEB203 novel alkaliphilic bacterium from Lonar Lake, India.</title>
        <authorList>
            <person name="Joshi A."/>
            <person name="Thite S."/>
            <person name="Mengade P."/>
        </authorList>
    </citation>
    <scope>NUCLEOTIDE SEQUENCE</scope>
    <source>
        <strain evidence="4">MEB 203</strain>
    </source>
</reference>
<keyword evidence="5" id="KW-1185">Reference proteome</keyword>
<evidence type="ECO:0000313" key="5">
    <source>
        <dbReference type="Proteomes" id="UP001148125"/>
    </source>
</evidence>
<organism evidence="4 5">
    <name type="scientific">Alkalihalobacterium chitinilyticum</name>
    <dbReference type="NCBI Taxonomy" id="2980103"/>
    <lineage>
        <taxon>Bacteria</taxon>
        <taxon>Bacillati</taxon>
        <taxon>Bacillota</taxon>
        <taxon>Bacilli</taxon>
        <taxon>Bacillales</taxon>
        <taxon>Bacillaceae</taxon>
        <taxon>Alkalihalobacterium</taxon>
    </lineage>
</organism>
<name>A0ABT5VHT7_9BACI</name>
<evidence type="ECO:0000259" key="3">
    <source>
        <dbReference type="Pfam" id="PF00266"/>
    </source>
</evidence>
<dbReference type="InterPro" id="IPR016454">
    <property type="entry name" value="Cysteine_dSase"/>
</dbReference>
<sequence length="376" mass="41860">MIYLDYCATTPMSETSLEIYTKAAKEFFGNPSSLHDYGTTANQLLDQSRVDIAKMINGEKEGIYFTSGGSESNYLSLLSIARGNKHRGNHIITTNIEHPSVLNSLELLKEEGFRISFVPVNSYGEVELEQLERQINPETVLVSIGHANSELGTIQNMEEIGLLLKDRNIFFHSDCVQTFGKVPIDVRACNLSAVTMSAHKIYGPKGVGAVYLSPELSWKATVPNSTQEKGFRQGTGNVPGIAAFTIAASQMFLEQDTEMKRCQQLQQLFLNSIDRTKIILEGHPTNRLAHHLCLRIKGIEGQYIMLECNRRGIAISTGSACKVGQTSPSRAMTETGKTLDEAREMIRISFGRETTEEHIRYTVAALNEIIEQFYSH</sequence>
<dbReference type="PIRSF" id="PIRSF005572">
    <property type="entry name" value="NifS"/>
    <property type="match status" value="1"/>
</dbReference>
<dbReference type="InterPro" id="IPR015424">
    <property type="entry name" value="PyrdxlP-dep_Trfase"/>
</dbReference>
<comment type="cofactor">
    <cofactor evidence="1">
        <name>pyridoxal 5'-phosphate</name>
        <dbReference type="ChEBI" id="CHEBI:597326"/>
    </cofactor>
</comment>
<dbReference type="RefSeq" id="WP_275119615.1">
    <property type="nucleotide sequence ID" value="NZ_JAOTPO010000012.1"/>
</dbReference>
<dbReference type="NCBIfam" id="NF002806">
    <property type="entry name" value="PRK02948.1"/>
    <property type="match status" value="1"/>
</dbReference>
<accession>A0ABT5VHT7</accession>
<evidence type="ECO:0000313" key="4">
    <source>
        <dbReference type="EMBL" id="MDE5415009.1"/>
    </source>
</evidence>